<dbReference type="OrthoDB" id="6083940at2759"/>
<feature type="transmembrane region" description="Helical" evidence="2">
    <location>
        <begin position="182"/>
        <end position="207"/>
    </location>
</feature>
<keyword evidence="2" id="KW-0812">Transmembrane</keyword>
<keyword evidence="2" id="KW-0472">Membrane</keyword>
<dbReference type="AlphaFoldDB" id="A0A3S1C618"/>
<keyword evidence="2" id="KW-1133">Transmembrane helix</keyword>
<gene>
    <name evidence="3" type="ORF">EGW08_008305</name>
</gene>
<evidence type="ECO:0000313" key="4">
    <source>
        <dbReference type="Proteomes" id="UP000271974"/>
    </source>
</evidence>
<organism evidence="3 4">
    <name type="scientific">Elysia chlorotica</name>
    <name type="common">Eastern emerald elysia</name>
    <name type="synonym">Sea slug</name>
    <dbReference type="NCBI Taxonomy" id="188477"/>
    <lineage>
        <taxon>Eukaryota</taxon>
        <taxon>Metazoa</taxon>
        <taxon>Spiralia</taxon>
        <taxon>Lophotrochozoa</taxon>
        <taxon>Mollusca</taxon>
        <taxon>Gastropoda</taxon>
        <taxon>Heterobranchia</taxon>
        <taxon>Euthyneura</taxon>
        <taxon>Panpulmonata</taxon>
        <taxon>Sacoglossa</taxon>
        <taxon>Placobranchoidea</taxon>
        <taxon>Plakobranchidae</taxon>
        <taxon>Elysia</taxon>
    </lineage>
</organism>
<reference evidence="3 4" key="1">
    <citation type="submission" date="2019-01" db="EMBL/GenBank/DDBJ databases">
        <title>A draft genome assembly of the solar-powered sea slug Elysia chlorotica.</title>
        <authorList>
            <person name="Cai H."/>
            <person name="Li Q."/>
            <person name="Fang X."/>
            <person name="Li J."/>
            <person name="Curtis N.E."/>
            <person name="Altenburger A."/>
            <person name="Shibata T."/>
            <person name="Feng M."/>
            <person name="Maeda T."/>
            <person name="Schwartz J.A."/>
            <person name="Shigenobu S."/>
            <person name="Lundholm N."/>
            <person name="Nishiyama T."/>
            <person name="Yang H."/>
            <person name="Hasebe M."/>
            <person name="Li S."/>
            <person name="Pierce S.K."/>
            <person name="Wang J."/>
        </authorList>
    </citation>
    <scope>NUCLEOTIDE SEQUENCE [LARGE SCALE GENOMIC DNA]</scope>
    <source>
        <strain evidence="3">EC2010</strain>
        <tissue evidence="3">Whole organism of an adult</tissue>
    </source>
</reference>
<feature type="compositionally biased region" description="Polar residues" evidence="1">
    <location>
        <begin position="315"/>
        <end position="326"/>
    </location>
</feature>
<keyword evidence="4" id="KW-1185">Reference proteome</keyword>
<comment type="caution">
    <text evidence="3">The sequence shown here is derived from an EMBL/GenBank/DDBJ whole genome shotgun (WGS) entry which is preliminary data.</text>
</comment>
<feature type="region of interest" description="Disordered" evidence="1">
    <location>
        <begin position="302"/>
        <end position="326"/>
    </location>
</feature>
<accession>A0A3S1C618</accession>
<feature type="transmembrane region" description="Helical" evidence="2">
    <location>
        <begin position="134"/>
        <end position="154"/>
    </location>
</feature>
<feature type="non-terminal residue" evidence="3">
    <location>
        <position position="326"/>
    </location>
</feature>
<proteinExistence type="predicted"/>
<evidence type="ECO:0000313" key="3">
    <source>
        <dbReference type="EMBL" id="RUS83950.1"/>
    </source>
</evidence>
<sequence>MRLLLHRKRADFYFDSSSADPLLQTGSAISLQPLARPQTTTSARDKMATKQSNEELRREIRDEDRKKDVNLYAAVAIAVFSGISSASGVLATLSIAFLEGFRKDVELFWLACTPFIFPVVTGVSIAYRKQLASVGMHIALVLLTSSVGGAGYGLTVEYVHFESHNCTSVSADVGDCDREVLVYIYVISGLIASVCAGLGLLLSLCACKSAMKRRARRVQEQEIRLHQEDDRRAREVKRSAHSARPALSTISPAKSPAPPTPPTVHKPTPLTPSTPSVGVTQSVAPTAPLSVAPAAKPATSFTATATQTGPGGISDNVNAITSTKGM</sequence>
<feature type="compositionally biased region" description="Basic and acidic residues" evidence="1">
    <location>
        <begin position="229"/>
        <end position="238"/>
    </location>
</feature>
<dbReference type="Proteomes" id="UP000271974">
    <property type="component" value="Unassembled WGS sequence"/>
</dbReference>
<feature type="region of interest" description="Disordered" evidence="1">
    <location>
        <begin position="229"/>
        <end position="281"/>
    </location>
</feature>
<feature type="compositionally biased region" description="Basic and acidic residues" evidence="1">
    <location>
        <begin position="43"/>
        <end position="60"/>
    </location>
</feature>
<feature type="compositionally biased region" description="Pro residues" evidence="1">
    <location>
        <begin position="255"/>
        <end position="272"/>
    </location>
</feature>
<feature type="transmembrane region" description="Helical" evidence="2">
    <location>
        <begin position="107"/>
        <end position="127"/>
    </location>
</feature>
<evidence type="ECO:0000256" key="2">
    <source>
        <dbReference type="SAM" id="Phobius"/>
    </source>
</evidence>
<name>A0A3S1C618_ELYCH</name>
<dbReference type="EMBL" id="RQTK01000224">
    <property type="protein sequence ID" value="RUS83950.1"/>
    <property type="molecule type" value="Genomic_DNA"/>
</dbReference>
<evidence type="ECO:0000256" key="1">
    <source>
        <dbReference type="SAM" id="MobiDB-lite"/>
    </source>
</evidence>
<feature type="transmembrane region" description="Helical" evidence="2">
    <location>
        <begin position="71"/>
        <end position="95"/>
    </location>
</feature>
<feature type="region of interest" description="Disordered" evidence="1">
    <location>
        <begin position="35"/>
        <end position="60"/>
    </location>
</feature>
<protein>
    <submittedName>
        <fullName evidence="3">Uncharacterized protein</fullName>
    </submittedName>
</protein>